<dbReference type="Proteomes" id="UP000001625">
    <property type="component" value="Chromosome"/>
</dbReference>
<sequence length="484" mass="52254">MLQCAVILGGGDMRFARLPCWALSGLVLAAGMAHAQDAINQNERIKTAAAAGTAESTQQSAAIERQKLLQDAANLIKSGKSKDAYLLLEPEQSIRAGDPDYDYLLGIAALDSGKPNEAIFALERVLAVRPNHLQARAEIARAYLAVGEKAAAKQEFETVQSQNPPKEVNATIQRFLDAINQGQGGEATMLSGYLEADVGSDSNVNSATGSNQVAIPAFGGAVATLNASGIETRATFANVSGGANVRHALDAEWSIFGGANVNQRLNSKQSVFNTRGLDGNVGFNLTKAEDSYSAALQLQSFDVDNKRYRNGTGMTLQWQHDLSQRSSQASGYFQYTNLKYPGQSVRDANRYVLGVAYASVLGGEYTPAVYFGAYAGTEKEKQSGVPYLGHKLFGMRVGGEMNIYAQAKLFGSLSAESRNYGGDDPLFLVTRKDTQADLKVGVNYEMAKLWTLTPQISYTKNKSNIVINDYKRTIFSVGLRRDFN</sequence>
<dbReference type="KEGG" id="slt:Slit_2212"/>
<proteinExistence type="predicted"/>
<dbReference type="HOGENOM" id="CLU_046267_0_0_4"/>
<reference evidence="3 4" key="1">
    <citation type="submission" date="2010-03" db="EMBL/GenBank/DDBJ databases">
        <title>Complete sequence of Sideroxydans lithotrophicus ES-1.</title>
        <authorList>
            <consortium name="US DOE Joint Genome Institute"/>
            <person name="Lucas S."/>
            <person name="Copeland A."/>
            <person name="Lapidus A."/>
            <person name="Cheng J.-F."/>
            <person name="Bruce D."/>
            <person name="Goodwin L."/>
            <person name="Pitluck S."/>
            <person name="Munk A.C."/>
            <person name="Detter J.C."/>
            <person name="Han C."/>
            <person name="Tapia R."/>
            <person name="Larimer F."/>
            <person name="Land M."/>
            <person name="Hauser L."/>
            <person name="Kyrpides N."/>
            <person name="Ivanova N."/>
            <person name="Emerson D."/>
            <person name="Woyke T."/>
        </authorList>
    </citation>
    <scope>NUCLEOTIDE SEQUENCE [LARGE SCALE GENOMIC DNA]</scope>
    <source>
        <strain evidence="3 4">ES-1</strain>
    </source>
</reference>
<dbReference type="Pfam" id="PF14559">
    <property type="entry name" value="TPR_19"/>
    <property type="match status" value="1"/>
</dbReference>
<feature type="chain" id="PRO_5003070579" description="Surface lipoprotein assembly modifier C-terminal domain-containing protein" evidence="1">
    <location>
        <begin position="36"/>
        <end position="484"/>
    </location>
</feature>
<accession>D5CUQ3</accession>
<organism evidence="3 4">
    <name type="scientific">Sideroxydans lithotrophicus (strain ES-1)</name>
    <dbReference type="NCBI Taxonomy" id="580332"/>
    <lineage>
        <taxon>Bacteria</taxon>
        <taxon>Pseudomonadati</taxon>
        <taxon>Pseudomonadota</taxon>
        <taxon>Betaproteobacteria</taxon>
        <taxon>Nitrosomonadales</taxon>
        <taxon>Gallionellaceae</taxon>
        <taxon>Sideroxydans</taxon>
    </lineage>
</organism>
<dbReference type="InterPro" id="IPR011990">
    <property type="entry name" value="TPR-like_helical_dom_sf"/>
</dbReference>
<feature type="domain" description="Surface lipoprotein assembly modifier C-terminal" evidence="2">
    <location>
        <begin position="197"/>
        <end position="483"/>
    </location>
</feature>
<name>D5CUQ3_SIDLE</name>
<dbReference type="SUPFAM" id="SSF48452">
    <property type="entry name" value="TPR-like"/>
    <property type="match status" value="1"/>
</dbReference>
<dbReference type="Gene3D" id="1.25.40.10">
    <property type="entry name" value="Tetratricopeptide repeat domain"/>
    <property type="match status" value="1"/>
</dbReference>
<gene>
    <name evidence="3" type="ordered locus">Slit_2212</name>
</gene>
<dbReference type="EMBL" id="CP001965">
    <property type="protein sequence ID" value="ADE12440.1"/>
    <property type="molecule type" value="Genomic_DNA"/>
</dbReference>
<feature type="signal peptide" evidence="1">
    <location>
        <begin position="1"/>
        <end position="35"/>
    </location>
</feature>
<keyword evidence="1" id="KW-0732">Signal</keyword>
<dbReference type="eggNOG" id="COG0457">
    <property type="taxonomic scope" value="Bacteria"/>
</dbReference>
<evidence type="ECO:0000313" key="3">
    <source>
        <dbReference type="EMBL" id="ADE12440.1"/>
    </source>
</evidence>
<evidence type="ECO:0000256" key="1">
    <source>
        <dbReference type="SAM" id="SignalP"/>
    </source>
</evidence>
<dbReference type="Pfam" id="PF04575">
    <property type="entry name" value="SlipAM"/>
    <property type="match status" value="1"/>
</dbReference>
<dbReference type="InterPro" id="IPR007655">
    <property type="entry name" value="Slam_C"/>
</dbReference>
<dbReference type="OrthoDB" id="8832982at2"/>
<evidence type="ECO:0000313" key="4">
    <source>
        <dbReference type="Proteomes" id="UP000001625"/>
    </source>
</evidence>
<dbReference type="AlphaFoldDB" id="D5CUQ3"/>
<evidence type="ECO:0000259" key="2">
    <source>
        <dbReference type="Pfam" id="PF04575"/>
    </source>
</evidence>
<dbReference type="STRING" id="580332.Slit_2212"/>
<keyword evidence="4" id="KW-1185">Reference proteome</keyword>
<protein>
    <recommendedName>
        <fullName evidence="2">Surface lipoprotein assembly modifier C-terminal domain-containing protein</fullName>
    </recommendedName>
</protein>